<organism evidence="2 3">
    <name type="scientific">Amycolatopsis minnesotensis</name>
    <dbReference type="NCBI Taxonomy" id="337894"/>
    <lineage>
        <taxon>Bacteria</taxon>
        <taxon>Bacillati</taxon>
        <taxon>Actinomycetota</taxon>
        <taxon>Actinomycetes</taxon>
        <taxon>Pseudonocardiales</taxon>
        <taxon>Pseudonocardiaceae</taxon>
        <taxon>Amycolatopsis</taxon>
    </lineage>
</organism>
<keyword evidence="3" id="KW-1185">Reference proteome</keyword>
<dbReference type="RefSeq" id="WP_344419667.1">
    <property type="nucleotide sequence ID" value="NZ_BAAANN010000013.1"/>
</dbReference>
<dbReference type="Proteomes" id="UP001501116">
    <property type="component" value="Unassembled WGS sequence"/>
</dbReference>
<reference evidence="3" key="1">
    <citation type="journal article" date="2019" name="Int. J. Syst. Evol. Microbiol.">
        <title>The Global Catalogue of Microorganisms (GCM) 10K type strain sequencing project: providing services to taxonomists for standard genome sequencing and annotation.</title>
        <authorList>
            <consortium name="The Broad Institute Genomics Platform"/>
            <consortium name="The Broad Institute Genome Sequencing Center for Infectious Disease"/>
            <person name="Wu L."/>
            <person name="Ma J."/>
        </authorList>
    </citation>
    <scope>NUCLEOTIDE SEQUENCE [LARGE SCALE GENOMIC DNA]</scope>
    <source>
        <strain evidence="3">JCM 14545</strain>
    </source>
</reference>
<dbReference type="EMBL" id="BAAANN010000013">
    <property type="protein sequence ID" value="GAA1962163.1"/>
    <property type="molecule type" value="Genomic_DNA"/>
</dbReference>
<name>A0ABP5CGQ8_9PSEU</name>
<proteinExistence type="predicted"/>
<feature type="region of interest" description="Disordered" evidence="1">
    <location>
        <begin position="52"/>
        <end position="82"/>
    </location>
</feature>
<comment type="caution">
    <text evidence="2">The sequence shown here is derived from an EMBL/GenBank/DDBJ whole genome shotgun (WGS) entry which is preliminary data.</text>
</comment>
<sequence length="82" mass="9274">MSDSSVNREWTERFYAERGLTLSDGEWAAIERAVDSAPPWPREQAREVVALFQPIPAPPAGTPSTRTRPEKRPRSRRAERAA</sequence>
<evidence type="ECO:0000256" key="1">
    <source>
        <dbReference type="SAM" id="MobiDB-lite"/>
    </source>
</evidence>
<evidence type="ECO:0000313" key="2">
    <source>
        <dbReference type="EMBL" id="GAA1962163.1"/>
    </source>
</evidence>
<feature type="compositionally biased region" description="Basic and acidic residues" evidence="1">
    <location>
        <begin position="67"/>
        <end position="82"/>
    </location>
</feature>
<gene>
    <name evidence="2" type="ORF">GCM10009754_36640</name>
</gene>
<accession>A0ABP5CGQ8</accession>
<evidence type="ECO:0000313" key="3">
    <source>
        <dbReference type="Proteomes" id="UP001501116"/>
    </source>
</evidence>
<protein>
    <submittedName>
        <fullName evidence="2">Uncharacterized protein</fullName>
    </submittedName>
</protein>